<dbReference type="InterPro" id="IPR043129">
    <property type="entry name" value="ATPase_NBD"/>
</dbReference>
<dbReference type="PRINTS" id="PR00301">
    <property type="entry name" value="HEATSHOCK70"/>
</dbReference>
<feature type="compositionally biased region" description="Low complexity" evidence="5">
    <location>
        <begin position="365"/>
        <end position="374"/>
    </location>
</feature>
<dbReference type="PANTHER" id="PTHR19375">
    <property type="entry name" value="HEAT SHOCK PROTEIN 70KDA"/>
    <property type="match status" value="1"/>
</dbReference>
<dbReference type="EMBL" id="MTKO01000129">
    <property type="protein sequence ID" value="RWX43131.1"/>
    <property type="molecule type" value="Genomic_DNA"/>
</dbReference>
<evidence type="ECO:0000256" key="2">
    <source>
        <dbReference type="ARBA" id="ARBA00022741"/>
    </source>
</evidence>
<keyword evidence="2" id="KW-0547">Nucleotide-binding</keyword>
<evidence type="ECO:0000256" key="1">
    <source>
        <dbReference type="ARBA" id="ARBA00007381"/>
    </source>
</evidence>
<sequence>MVYDLGGGTFDVSVVGIEDGVIEVIASHGNNHLGGDDFDQKIVEHLLEHLKEEHGEISLSPEAKARIERAAEQAKITLSNNPFAAVKEEYLFEKGGVPVHLDMEIGRDEYEEMITPFIEESMEAVHIALKGAGLTASDIEEVLLVGGSSRTPLVHEYFERELGLVPHCEIDPDLCVAAGAAVQAGMISGEEVSTVLVDITPYTFSTASLEFNMESMSYDMICVPLIKKNSPIPVKKSEVFYTMHDDQDQVQVEVYQGESTVPHENILIGEFMITNLSRKPAGNEIIDTFELDKDGILCVTAIEKCTGKSKKIEIDNAMAKLDKEEMDKARGKIGELFNNPSDFDIDGEYTEVNEDNEENEENKEASGQSEEAAQAETLIKKAEALMDDAETEDQEELVELVETIRDTLKAKDEVRLNEAMHELSEIVFYLES</sequence>
<protein>
    <submittedName>
        <fullName evidence="6">Hsp70 protein</fullName>
    </submittedName>
</protein>
<evidence type="ECO:0000313" key="6">
    <source>
        <dbReference type="EMBL" id="RWX43131.1"/>
    </source>
</evidence>
<dbReference type="Gene3D" id="3.90.640.10">
    <property type="entry name" value="Actin, Chain A, domain 4"/>
    <property type="match status" value="1"/>
</dbReference>
<gene>
    <name evidence="6" type="ORF">H206_00563</name>
</gene>
<organism evidence="6 7">
    <name type="scientific">Candidatus Electrothrix aarhusensis</name>
    <dbReference type="NCBI Taxonomy" id="1859131"/>
    <lineage>
        <taxon>Bacteria</taxon>
        <taxon>Pseudomonadati</taxon>
        <taxon>Thermodesulfobacteriota</taxon>
        <taxon>Desulfobulbia</taxon>
        <taxon>Desulfobulbales</taxon>
        <taxon>Desulfobulbaceae</taxon>
        <taxon>Candidatus Electrothrix</taxon>
    </lineage>
</organism>
<dbReference type="InterPro" id="IPR029047">
    <property type="entry name" value="HSP70_peptide-bd_sf"/>
</dbReference>
<dbReference type="GO" id="GO:0140662">
    <property type="term" value="F:ATP-dependent protein folding chaperone"/>
    <property type="evidence" value="ECO:0007669"/>
    <property type="project" value="InterPro"/>
</dbReference>
<dbReference type="Gene3D" id="3.30.420.40">
    <property type="match status" value="1"/>
</dbReference>
<dbReference type="Pfam" id="PF00012">
    <property type="entry name" value="HSP70"/>
    <property type="match status" value="1"/>
</dbReference>
<dbReference type="AlphaFoldDB" id="A0A3S3R384"/>
<evidence type="ECO:0000256" key="4">
    <source>
        <dbReference type="ARBA" id="ARBA00023186"/>
    </source>
</evidence>
<dbReference type="InterPro" id="IPR013126">
    <property type="entry name" value="Hsp_70_fam"/>
</dbReference>
<dbReference type="Proteomes" id="UP000287853">
    <property type="component" value="Unassembled WGS sequence"/>
</dbReference>
<reference evidence="6 7" key="1">
    <citation type="submission" date="2017-01" db="EMBL/GenBank/DDBJ databases">
        <title>The cable genome- insights into the physiology and evolution of filamentous bacteria capable of sulfide oxidation via long distance electron transfer.</title>
        <authorList>
            <person name="Schreiber L."/>
            <person name="Bjerg J.T."/>
            <person name="Boggild A."/>
            <person name="Van De Vossenberg J."/>
            <person name="Meysman F."/>
            <person name="Nielsen L.P."/>
            <person name="Schramm A."/>
            <person name="Kjeldsen K.U."/>
        </authorList>
    </citation>
    <scope>NUCLEOTIDE SEQUENCE [LARGE SCALE GENOMIC DNA]</scope>
    <source>
        <strain evidence="6">MCF</strain>
    </source>
</reference>
<dbReference type="FunFam" id="3.90.640.10:FF:000003">
    <property type="entry name" value="Molecular chaperone DnaK"/>
    <property type="match status" value="1"/>
</dbReference>
<feature type="region of interest" description="Disordered" evidence="5">
    <location>
        <begin position="355"/>
        <end position="374"/>
    </location>
</feature>
<dbReference type="SUPFAM" id="SSF53067">
    <property type="entry name" value="Actin-like ATPase domain"/>
    <property type="match status" value="1"/>
</dbReference>
<dbReference type="GO" id="GO:0005524">
    <property type="term" value="F:ATP binding"/>
    <property type="evidence" value="ECO:0007669"/>
    <property type="project" value="UniProtKB-KW"/>
</dbReference>
<accession>A0A3S3R384</accession>
<dbReference type="InterPro" id="IPR018181">
    <property type="entry name" value="Heat_shock_70_CS"/>
</dbReference>
<dbReference type="SUPFAM" id="SSF100920">
    <property type="entry name" value="Heat shock protein 70kD (HSP70), peptide-binding domain"/>
    <property type="match status" value="1"/>
</dbReference>
<keyword evidence="7" id="KW-1185">Reference proteome</keyword>
<dbReference type="Gene3D" id="2.60.34.10">
    <property type="entry name" value="Substrate Binding Domain Of DNAk, Chain A, domain 1"/>
    <property type="match status" value="1"/>
</dbReference>
<evidence type="ECO:0000313" key="7">
    <source>
        <dbReference type="Proteomes" id="UP000287853"/>
    </source>
</evidence>
<name>A0A3S3R384_9BACT</name>
<dbReference type="PROSITE" id="PS00329">
    <property type="entry name" value="HSP70_2"/>
    <property type="match status" value="1"/>
</dbReference>
<evidence type="ECO:0000256" key="3">
    <source>
        <dbReference type="ARBA" id="ARBA00022840"/>
    </source>
</evidence>
<proteinExistence type="inferred from homology"/>
<comment type="caution">
    <text evidence="6">The sequence shown here is derived from an EMBL/GenBank/DDBJ whole genome shotgun (WGS) entry which is preliminary data.</text>
</comment>
<comment type="similarity">
    <text evidence="1">Belongs to the heat shock protein 70 family.</text>
</comment>
<keyword evidence="4" id="KW-0143">Chaperone</keyword>
<keyword evidence="3" id="KW-0067">ATP-binding</keyword>
<evidence type="ECO:0000256" key="5">
    <source>
        <dbReference type="SAM" id="MobiDB-lite"/>
    </source>
</evidence>